<dbReference type="EMBL" id="UYSL01025509">
    <property type="protein sequence ID" value="VDL84516.1"/>
    <property type="molecule type" value="Genomic_DNA"/>
</dbReference>
<keyword evidence="3" id="KW-1185">Reference proteome</keyword>
<dbReference type="PANTHER" id="PTHR11802">
    <property type="entry name" value="SERINE PROTEASE FAMILY S10 SERINE CARBOXYPEPTIDASE"/>
    <property type="match status" value="1"/>
</dbReference>
<dbReference type="GO" id="GO:0004185">
    <property type="term" value="F:serine-type carboxypeptidase activity"/>
    <property type="evidence" value="ECO:0007669"/>
    <property type="project" value="InterPro"/>
</dbReference>
<proteinExistence type="inferred from homology"/>
<reference evidence="2 3" key="2">
    <citation type="submission" date="2018-11" db="EMBL/GenBank/DDBJ databases">
        <authorList>
            <consortium name="Pathogen Informatics"/>
        </authorList>
    </citation>
    <scope>NUCLEOTIDE SEQUENCE [LARGE SCALE GENOMIC DNA]</scope>
</reference>
<accession>A0A0N4YU55</accession>
<protein>
    <submittedName>
        <fullName evidence="4">Serine carboxypeptidase</fullName>
    </submittedName>
</protein>
<dbReference type="STRING" id="27835.A0A0N4YU55"/>
<dbReference type="Proteomes" id="UP000271162">
    <property type="component" value="Unassembled WGS sequence"/>
</dbReference>
<organism evidence="4">
    <name type="scientific">Nippostrongylus brasiliensis</name>
    <name type="common">Rat hookworm</name>
    <dbReference type="NCBI Taxonomy" id="27835"/>
    <lineage>
        <taxon>Eukaryota</taxon>
        <taxon>Metazoa</taxon>
        <taxon>Ecdysozoa</taxon>
        <taxon>Nematoda</taxon>
        <taxon>Chromadorea</taxon>
        <taxon>Rhabditida</taxon>
        <taxon>Rhabditina</taxon>
        <taxon>Rhabditomorpha</taxon>
        <taxon>Strongyloidea</taxon>
        <taxon>Heligmosomidae</taxon>
        <taxon>Nippostrongylus</taxon>
    </lineage>
</organism>
<dbReference type="InterPro" id="IPR001563">
    <property type="entry name" value="Peptidase_S10"/>
</dbReference>
<reference evidence="4" key="1">
    <citation type="submission" date="2017-02" db="UniProtKB">
        <authorList>
            <consortium name="WormBaseParasite"/>
        </authorList>
    </citation>
    <scope>IDENTIFICATION</scope>
</reference>
<gene>
    <name evidence="2" type="ORF">NBR_LOCUS20778</name>
</gene>
<dbReference type="WBParaSite" id="NBR_0002077701-mRNA-1">
    <property type="protein sequence ID" value="NBR_0002077701-mRNA-1"/>
    <property type="gene ID" value="NBR_0002077701"/>
</dbReference>
<dbReference type="PANTHER" id="PTHR11802:SF125">
    <property type="entry name" value="CARBOXYPEPTIDASE"/>
    <property type="match status" value="1"/>
</dbReference>
<dbReference type="Pfam" id="PF00450">
    <property type="entry name" value="Peptidase_S10"/>
    <property type="match status" value="1"/>
</dbReference>
<name>A0A0N4YU55_NIPBR</name>
<dbReference type="SUPFAM" id="SSF53474">
    <property type="entry name" value="alpha/beta-Hydrolases"/>
    <property type="match status" value="1"/>
</dbReference>
<evidence type="ECO:0000313" key="4">
    <source>
        <dbReference type="WBParaSite" id="NBR_0002077701-mRNA-1"/>
    </source>
</evidence>
<dbReference type="InterPro" id="IPR029058">
    <property type="entry name" value="AB_hydrolase_fold"/>
</dbReference>
<evidence type="ECO:0000256" key="1">
    <source>
        <dbReference type="ARBA" id="ARBA00009431"/>
    </source>
</evidence>
<dbReference type="Gene3D" id="3.40.50.1820">
    <property type="entry name" value="alpha/beta hydrolase"/>
    <property type="match status" value="1"/>
</dbReference>
<dbReference type="GO" id="GO:0006508">
    <property type="term" value="P:proteolysis"/>
    <property type="evidence" value="ECO:0007669"/>
    <property type="project" value="InterPro"/>
</dbReference>
<evidence type="ECO:0000313" key="2">
    <source>
        <dbReference type="EMBL" id="VDL84516.1"/>
    </source>
</evidence>
<dbReference type="AlphaFoldDB" id="A0A0N4YU55"/>
<evidence type="ECO:0000313" key="3">
    <source>
        <dbReference type="Proteomes" id="UP000271162"/>
    </source>
</evidence>
<sequence>MDGGLHTIYSGNVHVVTGAGHKVPRTRPAQTLQVVRNFLNGLSYNNCLRVVDLSAKPLLANYSYLNPPTKRKQADLVTNLPGLTFEPSFKQYSGYLRGSDTHQLHYWLVEAATDPSNAPLLLWLNGGPGSSSVWGMLTENGPFRPNRDGKTLYENIYSWNRVGSKNLLQEYLFQIK</sequence>
<comment type="similarity">
    <text evidence="1">Belongs to the peptidase S10 family.</text>
</comment>